<dbReference type="AlphaFoldDB" id="A0A922ACN9"/>
<name>A0A922ACN9_CARIL</name>
<dbReference type="InterPro" id="IPR017907">
    <property type="entry name" value="Znf_RING_CS"/>
</dbReference>
<organism evidence="6 7">
    <name type="scientific">Carya illinoinensis</name>
    <name type="common">Pecan</name>
    <dbReference type="NCBI Taxonomy" id="32201"/>
    <lineage>
        <taxon>Eukaryota</taxon>
        <taxon>Viridiplantae</taxon>
        <taxon>Streptophyta</taxon>
        <taxon>Embryophyta</taxon>
        <taxon>Tracheophyta</taxon>
        <taxon>Spermatophyta</taxon>
        <taxon>Magnoliopsida</taxon>
        <taxon>eudicotyledons</taxon>
        <taxon>Gunneridae</taxon>
        <taxon>Pentapetalae</taxon>
        <taxon>rosids</taxon>
        <taxon>fabids</taxon>
        <taxon>Fagales</taxon>
        <taxon>Juglandaceae</taxon>
        <taxon>Carya</taxon>
    </lineage>
</organism>
<dbReference type="PROSITE" id="PS00518">
    <property type="entry name" value="ZF_RING_1"/>
    <property type="match status" value="1"/>
</dbReference>
<dbReference type="Proteomes" id="UP000811246">
    <property type="component" value="Chromosome 14"/>
</dbReference>
<protein>
    <recommendedName>
        <fullName evidence="5">RING-type domain-containing protein</fullName>
    </recommendedName>
</protein>
<dbReference type="Pfam" id="PF00097">
    <property type="entry name" value="zf-C3HC4"/>
    <property type="match status" value="1"/>
</dbReference>
<dbReference type="GO" id="GO:0008270">
    <property type="term" value="F:zinc ion binding"/>
    <property type="evidence" value="ECO:0007669"/>
    <property type="project" value="UniProtKB-KW"/>
</dbReference>
<dbReference type="InterPro" id="IPR001841">
    <property type="entry name" value="Znf_RING"/>
</dbReference>
<evidence type="ECO:0000313" key="6">
    <source>
        <dbReference type="EMBL" id="KAG6679193.1"/>
    </source>
</evidence>
<proteinExistence type="predicted"/>
<keyword evidence="3" id="KW-0862">Zinc</keyword>
<keyword evidence="2 4" id="KW-0863">Zinc-finger</keyword>
<dbReference type="InterPro" id="IPR018957">
    <property type="entry name" value="Znf_C3HC4_RING-type"/>
</dbReference>
<evidence type="ECO:0000259" key="5">
    <source>
        <dbReference type="PROSITE" id="PS50089"/>
    </source>
</evidence>
<comment type="caution">
    <text evidence="6">The sequence shown here is derived from an EMBL/GenBank/DDBJ whole genome shotgun (WGS) entry which is preliminary data.</text>
</comment>
<gene>
    <name evidence="6" type="ORF">I3842_14G118500</name>
</gene>
<keyword evidence="1" id="KW-0479">Metal-binding</keyword>
<dbReference type="PANTHER" id="PTHR47692">
    <property type="entry name" value="RING/U-BOX SUPERFAMILY PROTEIN"/>
    <property type="match status" value="1"/>
</dbReference>
<dbReference type="SMART" id="SM00184">
    <property type="entry name" value="RING"/>
    <property type="match status" value="1"/>
</dbReference>
<evidence type="ECO:0000256" key="4">
    <source>
        <dbReference type="PROSITE-ProRule" id="PRU00175"/>
    </source>
</evidence>
<sequence>MNEDDDKGNSCSTGDLNLCPICLGPIFQDSYLDKCFHKFCYTCIVQWTKVVAGKLSRPLPSVKCPLCKVQFDLLFFQTTTPWLGFFFSFFSCFEIIN</sequence>
<accession>A0A922ACN9</accession>
<evidence type="ECO:0000256" key="3">
    <source>
        <dbReference type="ARBA" id="ARBA00022833"/>
    </source>
</evidence>
<dbReference type="PROSITE" id="PS50089">
    <property type="entry name" value="ZF_RING_2"/>
    <property type="match status" value="1"/>
</dbReference>
<dbReference type="EMBL" id="CM031838">
    <property type="protein sequence ID" value="KAG6679193.1"/>
    <property type="molecule type" value="Genomic_DNA"/>
</dbReference>
<evidence type="ECO:0000256" key="2">
    <source>
        <dbReference type="ARBA" id="ARBA00022771"/>
    </source>
</evidence>
<dbReference type="PANTHER" id="PTHR47692:SF2">
    <property type="entry name" value="ZINC FINGER RING-TYPE DOMAIN CONTAINING PROTEIN"/>
    <property type="match status" value="1"/>
</dbReference>
<evidence type="ECO:0000256" key="1">
    <source>
        <dbReference type="ARBA" id="ARBA00022723"/>
    </source>
</evidence>
<evidence type="ECO:0000313" key="7">
    <source>
        <dbReference type="Proteomes" id="UP000811246"/>
    </source>
</evidence>
<feature type="domain" description="RING-type" evidence="5">
    <location>
        <begin position="19"/>
        <end position="68"/>
    </location>
</feature>
<reference evidence="6" key="1">
    <citation type="submission" date="2021-01" db="EMBL/GenBank/DDBJ databases">
        <authorList>
            <person name="Lovell J.T."/>
            <person name="Bentley N."/>
            <person name="Bhattarai G."/>
            <person name="Jenkins J.W."/>
            <person name="Sreedasyam A."/>
            <person name="Alarcon Y."/>
            <person name="Bock C."/>
            <person name="Boston L."/>
            <person name="Carlson J."/>
            <person name="Cervantes K."/>
            <person name="Clermont K."/>
            <person name="Krom N."/>
            <person name="Kubenka K."/>
            <person name="Mamidi S."/>
            <person name="Mattison C."/>
            <person name="Monteros M."/>
            <person name="Pisani C."/>
            <person name="Plott C."/>
            <person name="Rajasekar S."/>
            <person name="Rhein H.S."/>
            <person name="Rohla C."/>
            <person name="Song M."/>
            <person name="Hilaire R.S."/>
            <person name="Shu S."/>
            <person name="Wells L."/>
            <person name="Wang X."/>
            <person name="Webber J."/>
            <person name="Heerema R.J."/>
            <person name="Klein P."/>
            <person name="Conner P."/>
            <person name="Grauke L."/>
            <person name="Grimwood J."/>
            <person name="Schmutz J."/>
            <person name="Randall J.J."/>
        </authorList>
    </citation>
    <scope>NUCLEOTIDE SEQUENCE</scope>
    <source>
        <tissue evidence="6">Leaf</tissue>
    </source>
</reference>